<dbReference type="Pfam" id="PF10005">
    <property type="entry name" value="Zn_ribbon_DZR_6"/>
    <property type="match status" value="1"/>
</dbReference>
<dbReference type="AlphaFoldDB" id="A0A074JLZ9"/>
<evidence type="ECO:0000313" key="3">
    <source>
        <dbReference type="Proteomes" id="UP000027471"/>
    </source>
</evidence>
<sequence length="336" mass="36770">MQRFHCPACASEIWFHNTDCLHCGTGVIWHSETGGGSFLQLSPERRHCANRGVIRCNWEAMAGQDLCRSCRHTTVVPNLSLPGNDVKWARFETDKRALLALLDALGLPLEDASGAPSPRFEFRSDPIDPSAPRVLTGHADGVITLNIAEADDAERERIRTQMGEPYRSLPGHLRHEVAHHFWQVLVQNDPQRLQAIRNAFGDDRADYGAALAAHYRNGPPADWAQFYVSAYASSHPWEDFAESWAHVLHLLDGLETATAYGLLGPTGLPSDAGALLGVSMERLSKPWINLSIALNAVNAAMGHSSFYPFVLRAPVIAKLEAIRSLISQAGQGNGAS</sequence>
<evidence type="ECO:0000313" key="2">
    <source>
        <dbReference type="EMBL" id="KEO58616.1"/>
    </source>
</evidence>
<gene>
    <name evidence="2" type="ORF">DT23_16295</name>
</gene>
<protein>
    <recommendedName>
        <fullName evidence="1">Zinc-ribbon domain-containing protein</fullName>
    </recommendedName>
</protein>
<dbReference type="InterPro" id="IPR031321">
    <property type="entry name" value="UCP012641"/>
</dbReference>
<dbReference type="STRING" id="1353528.DT23_16295"/>
<comment type="caution">
    <text evidence="2">The sequence shown here is derived from an EMBL/GenBank/DDBJ whole genome shotgun (WGS) entry which is preliminary data.</text>
</comment>
<feature type="domain" description="Zinc-ribbon" evidence="1">
    <location>
        <begin position="3"/>
        <end position="80"/>
    </location>
</feature>
<dbReference type="EMBL" id="AUNB01000033">
    <property type="protein sequence ID" value="KEO58616.1"/>
    <property type="molecule type" value="Genomic_DNA"/>
</dbReference>
<organism evidence="2 3">
    <name type="scientific">Thioclava indica</name>
    <dbReference type="NCBI Taxonomy" id="1353528"/>
    <lineage>
        <taxon>Bacteria</taxon>
        <taxon>Pseudomonadati</taxon>
        <taxon>Pseudomonadota</taxon>
        <taxon>Alphaproteobacteria</taxon>
        <taxon>Rhodobacterales</taxon>
        <taxon>Paracoccaceae</taxon>
        <taxon>Thioclava</taxon>
    </lineage>
</organism>
<evidence type="ECO:0000259" key="1">
    <source>
        <dbReference type="Pfam" id="PF10005"/>
    </source>
</evidence>
<accession>A0A074JLZ9</accession>
<dbReference type="OrthoDB" id="256753at2"/>
<dbReference type="eggNOG" id="COG4307">
    <property type="taxonomic scope" value="Bacteria"/>
</dbReference>
<proteinExistence type="predicted"/>
<dbReference type="Proteomes" id="UP000027471">
    <property type="component" value="Unassembled WGS sequence"/>
</dbReference>
<keyword evidence="3" id="KW-1185">Reference proteome</keyword>
<name>A0A074JLZ9_9RHOB</name>
<dbReference type="Pfam" id="PF15887">
    <property type="entry name" value="Peptidase_Mx"/>
    <property type="match status" value="1"/>
</dbReference>
<dbReference type="PIRSF" id="PIRSF012641">
    <property type="entry name" value="UCP012641"/>
    <property type="match status" value="1"/>
</dbReference>
<dbReference type="RefSeq" id="WP_038131341.1">
    <property type="nucleotide sequence ID" value="NZ_AUNB01000033.1"/>
</dbReference>
<dbReference type="InterPro" id="IPR011201">
    <property type="entry name" value="Zinc-ribbon_6_bact"/>
</dbReference>
<reference evidence="2 3" key="1">
    <citation type="journal article" date="2015" name="Antonie Van Leeuwenhoek">
        <title>Thioclava indica sp. nov., isolated from surface seawater of the Indian Ocean.</title>
        <authorList>
            <person name="Liu Y."/>
            <person name="Lai Q."/>
            <person name="Du J."/>
            <person name="Xu H."/>
            <person name="Jiang L."/>
            <person name="Shao Z."/>
        </authorList>
    </citation>
    <scope>NUCLEOTIDE SEQUENCE [LARGE SCALE GENOMIC DNA]</scope>
    <source>
        <strain evidence="2 3">DT23-4</strain>
    </source>
</reference>